<dbReference type="GO" id="GO:0044614">
    <property type="term" value="C:nuclear pore cytoplasmic filaments"/>
    <property type="evidence" value="ECO:0007669"/>
    <property type="project" value="TreeGrafter"/>
</dbReference>
<dbReference type="PANTHER" id="PTHR23198">
    <property type="entry name" value="NUCLEOPORIN"/>
    <property type="match status" value="1"/>
</dbReference>
<evidence type="ECO:0000256" key="6">
    <source>
        <dbReference type="ARBA" id="ARBA00022813"/>
    </source>
</evidence>
<dbReference type="PANTHER" id="PTHR23198:SF6">
    <property type="entry name" value="NUCLEAR PORE COMPLEX PROTEIN NUP98-NUP96"/>
    <property type="match status" value="1"/>
</dbReference>
<comment type="similarity">
    <text evidence="3">Belongs to the nucleoporin GLFG family.</text>
</comment>
<name>A0A8S1GX40_9PELO</name>
<evidence type="ECO:0000256" key="9">
    <source>
        <dbReference type="ARBA" id="ARBA00023010"/>
    </source>
</evidence>
<organism evidence="14 15">
    <name type="scientific">Caenorhabditis auriculariae</name>
    <dbReference type="NCBI Taxonomy" id="2777116"/>
    <lineage>
        <taxon>Eukaryota</taxon>
        <taxon>Metazoa</taxon>
        <taxon>Ecdysozoa</taxon>
        <taxon>Nematoda</taxon>
        <taxon>Chromadorea</taxon>
        <taxon>Rhabditida</taxon>
        <taxon>Rhabditina</taxon>
        <taxon>Rhabditomorpha</taxon>
        <taxon>Rhabditoidea</taxon>
        <taxon>Rhabditidae</taxon>
        <taxon>Peloderinae</taxon>
        <taxon>Caenorhabditis</taxon>
    </lineage>
</organism>
<dbReference type="GO" id="GO:0006405">
    <property type="term" value="P:RNA export from nucleus"/>
    <property type="evidence" value="ECO:0007669"/>
    <property type="project" value="TreeGrafter"/>
</dbReference>
<feature type="domain" description="Peptidase S59" evidence="13">
    <location>
        <begin position="297"/>
        <end position="440"/>
    </location>
</feature>
<reference evidence="14" key="1">
    <citation type="submission" date="2020-10" db="EMBL/GenBank/DDBJ databases">
        <authorList>
            <person name="Kikuchi T."/>
        </authorList>
    </citation>
    <scope>NUCLEOTIDE SEQUENCE</scope>
    <source>
        <strain evidence="14">NKZ352</strain>
    </source>
</reference>
<dbReference type="GO" id="GO:0000973">
    <property type="term" value="P:post-transcriptional tethering of RNA polymerase II gene DNA at nuclear periphery"/>
    <property type="evidence" value="ECO:0007669"/>
    <property type="project" value="TreeGrafter"/>
</dbReference>
<evidence type="ECO:0000256" key="2">
    <source>
        <dbReference type="ARBA" id="ARBA00004620"/>
    </source>
</evidence>
<sequence length="1150" mass="127387">MRISAQSLFGAAQPAAQAAPVVVTIGAPADITQLQANIKSIQSQLTAVPYGDSPLLKFNKNSSSPTENQTPLSAQRQMRFMAAKKTTPSNGIESEQSSFLSNNIPKVMSDMSPLSQNVASPDPKELKYKSKVAPPTLGRGLGANNTLNNFTNSPSLNGTIVNRTVDSAIEASLHKESNSLGSLRQRKSNLKHLDMSVMAEMSRLGSNATNSPALTDPDALPALPAALPPTEKNTVLSPEDDPHLGQPVRKNRIQDPPPPLNLDTTADESACEVRTENQNAVVVHDVAEERLDVRIKQSDYYSIPSTAELSKMAIDGKIKVTDGLTIGRASYGSVFWPGNVEIRTGIVLDELVVFRRREVTVYPNEEEKPAEGEELNRPAEVTLERIWYTDRASKQEIRDAVRLAEVGWRERLERQTIRMGANFKDYRPESGSWVFRVDHFSKYGLPDEDDVENLVPKKENRGAPNILDVQNQVQRTPISYSDKAKEVFSDVAHLKPVSNDAILNLRPPIRQIGLGGGLLQVAEQMEYSSFEEQSDDDFVSKIPEKKIKLELLAQLELETSRMVKSNFLDEQVVAKCVNPTRCFEGGFLESKMAGFKVSQLIDSGCVRGRSARVGWSAAGTLVCSEQPTSNAVLFMSVDRSAEVSIETMTAMVEANMALSVSTRNASGTALVSYDGNYANLLDSYVKISQKNGYEDLVSIWTLCQALFPVKRNDGWEYLRGEEVGAWLRDQAQRHFEIDIPTEEGSDVWKALCLGDRDEACRLAATQGMVVLPASLFALDISPEDTKQCFRRQIDLWERNDVLHTFSASVLKCYLVLAGFSHKKWKHSGREYTVNCLEGLHWIQALGIHIWYLRGWNGIEEPFEGYMGDVKAGLAVSHNDDLYGELITLACNPQYSVEAAIDAATSSFPHDTFLKWHLWSVFVLHTAYSGQLEASCLSQLAVFVLSHISKDNCRETMIRDLLDRIALHTSEDEFRRISSDCDVTEALTSAAKFVAAQNNGNSGLAFECAVEANNFEEAHRLFVEDVAPNAVITGDLETLRVSSDLIEPFSASIPGWGAYGQIFCDYSNLRNLDDQATDALCSLIEARLRAPNFTKTIQRISIQTIGRELFEFKKAQTGTKDWTMILGPQNARKALRNMTPLSYAHCPLSFS</sequence>
<dbReference type="GO" id="GO:0003723">
    <property type="term" value="F:RNA binding"/>
    <property type="evidence" value="ECO:0007669"/>
    <property type="project" value="TreeGrafter"/>
</dbReference>
<dbReference type="Gene3D" id="1.25.40.690">
    <property type="match status" value="1"/>
</dbReference>
<keyword evidence="10" id="KW-0906">Nuclear pore complex</keyword>
<dbReference type="Pfam" id="PF12110">
    <property type="entry name" value="Nup96"/>
    <property type="match status" value="1"/>
</dbReference>
<dbReference type="GO" id="GO:0051028">
    <property type="term" value="P:mRNA transport"/>
    <property type="evidence" value="ECO:0007669"/>
    <property type="project" value="UniProtKB-KW"/>
</dbReference>
<evidence type="ECO:0000256" key="10">
    <source>
        <dbReference type="ARBA" id="ARBA00023132"/>
    </source>
</evidence>
<evidence type="ECO:0000313" key="15">
    <source>
        <dbReference type="Proteomes" id="UP000835052"/>
    </source>
</evidence>
<dbReference type="GO" id="GO:0031965">
    <property type="term" value="C:nuclear membrane"/>
    <property type="evidence" value="ECO:0007669"/>
    <property type="project" value="UniProtKB-SubCell"/>
</dbReference>
<evidence type="ECO:0000256" key="3">
    <source>
        <dbReference type="ARBA" id="ARBA00008926"/>
    </source>
</evidence>
<dbReference type="Pfam" id="PF04096">
    <property type="entry name" value="Nucleoporin2"/>
    <property type="match status" value="1"/>
</dbReference>
<evidence type="ECO:0000256" key="1">
    <source>
        <dbReference type="ARBA" id="ARBA00004567"/>
    </source>
</evidence>
<keyword evidence="8" id="KW-0653">Protein transport</keyword>
<dbReference type="GO" id="GO:0006606">
    <property type="term" value="P:protein import into nucleus"/>
    <property type="evidence" value="ECO:0007669"/>
    <property type="project" value="TreeGrafter"/>
</dbReference>
<gene>
    <name evidence="14" type="ORF">CAUJ_LOCUS3834</name>
</gene>
<evidence type="ECO:0000256" key="7">
    <source>
        <dbReference type="ARBA" id="ARBA00022816"/>
    </source>
</evidence>
<feature type="compositionally biased region" description="Low complexity" evidence="12">
    <location>
        <begin position="212"/>
        <end position="230"/>
    </location>
</feature>
<keyword evidence="7" id="KW-0509">mRNA transport</keyword>
<dbReference type="EMBL" id="CAJGYM010000007">
    <property type="protein sequence ID" value="CAD6187915.1"/>
    <property type="molecule type" value="Genomic_DNA"/>
</dbReference>
<comment type="subcellular location">
    <subcellularLocation>
        <location evidence="2">Nucleus membrane</location>
        <topology evidence="2">Peripheral membrane protein</topology>
        <orientation evidence="2">Nucleoplasmic side</orientation>
    </subcellularLocation>
    <subcellularLocation>
        <location evidence="1">Nucleus</location>
        <location evidence="1">Nuclear pore complex</location>
    </subcellularLocation>
</comment>
<accession>A0A8S1GX40</accession>
<keyword evidence="11" id="KW-0539">Nucleus</keyword>
<evidence type="ECO:0000259" key="13">
    <source>
        <dbReference type="PROSITE" id="PS51434"/>
    </source>
</evidence>
<keyword evidence="15" id="KW-1185">Reference proteome</keyword>
<evidence type="ECO:0000256" key="8">
    <source>
        <dbReference type="ARBA" id="ARBA00022927"/>
    </source>
</evidence>
<dbReference type="InterPro" id="IPR021967">
    <property type="entry name" value="Nup98_C"/>
</dbReference>
<dbReference type="GO" id="GO:0008139">
    <property type="term" value="F:nuclear localization sequence binding"/>
    <property type="evidence" value="ECO:0007669"/>
    <property type="project" value="TreeGrafter"/>
</dbReference>
<feature type="region of interest" description="Disordered" evidence="12">
    <location>
        <begin position="206"/>
        <end position="265"/>
    </location>
</feature>
<evidence type="ECO:0000256" key="11">
    <source>
        <dbReference type="ARBA" id="ARBA00023242"/>
    </source>
</evidence>
<dbReference type="PROSITE" id="PS51434">
    <property type="entry name" value="NUP_C"/>
    <property type="match status" value="1"/>
</dbReference>
<proteinExistence type="inferred from homology"/>
<dbReference type="Proteomes" id="UP000835052">
    <property type="component" value="Unassembled WGS sequence"/>
</dbReference>
<evidence type="ECO:0000313" key="14">
    <source>
        <dbReference type="EMBL" id="CAD6187915.1"/>
    </source>
</evidence>
<dbReference type="AlphaFoldDB" id="A0A8S1GX40"/>
<dbReference type="SUPFAM" id="SSF82215">
    <property type="entry name" value="C-terminal autoproteolytic domain of nucleoporin nup98"/>
    <property type="match status" value="1"/>
</dbReference>
<keyword evidence="9" id="KW-0811">Translocation</keyword>
<dbReference type="InterPro" id="IPR007230">
    <property type="entry name" value="Nup98_auto-Pept-S59_dom"/>
</dbReference>
<evidence type="ECO:0000256" key="5">
    <source>
        <dbReference type="ARBA" id="ARBA00022448"/>
    </source>
</evidence>
<dbReference type="Gene3D" id="3.30.1610.10">
    <property type="entry name" value="Peptidase S59, nucleoporin"/>
    <property type="match status" value="1"/>
</dbReference>
<dbReference type="InterPro" id="IPR036903">
    <property type="entry name" value="Nup98_auto-Pept-S59_dom_sf"/>
</dbReference>
<comment type="caution">
    <text evidence="14">The sequence shown here is derived from an EMBL/GenBank/DDBJ whole genome shotgun (WGS) entry which is preliminary data.</text>
</comment>
<dbReference type="InterPro" id="IPR037665">
    <property type="entry name" value="Nucleoporin_S59-like"/>
</dbReference>
<protein>
    <recommendedName>
        <fullName evidence="4">Nuclear pore complex protein Nup98-Nup96</fullName>
    </recommendedName>
</protein>
<evidence type="ECO:0000256" key="4">
    <source>
        <dbReference type="ARBA" id="ARBA00013472"/>
    </source>
</evidence>
<keyword evidence="5" id="KW-0813">Transport</keyword>
<dbReference type="GO" id="GO:0017056">
    <property type="term" value="F:structural constituent of nuclear pore"/>
    <property type="evidence" value="ECO:0007669"/>
    <property type="project" value="InterPro"/>
</dbReference>
<keyword evidence="6" id="KW-0068">Autocatalytic cleavage</keyword>
<dbReference type="GO" id="GO:0034398">
    <property type="term" value="P:telomere tethering at nuclear periphery"/>
    <property type="evidence" value="ECO:0007669"/>
    <property type="project" value="TreeGrafter"/>
</dbReference>
<dbReference type="OrthoDB" id="3797628at2759"/>
<evidence type="ECO:0000256" key="12">
    <source>
        <dbReference type="SAM" id="MobiDB-lite"/>
    </source>
</evidence>